<dbReference type="InterPro" id="IPR036909">
    <property type="entry name" value="Cyt_c-like_dom_sf"/>
</dbReference>
<reference evidence="7" key="1">
    <citation type="journal article" date="2019" name="Int. J. Syst. Evol. Microbiol.">
        <title>The Global Catalogue of Microorganisms (GCM) 10K type strain sequencing project: providing services to taxonomists for standard genome sequencing and annotation.</title>
        <authorList>
            <consortium name="The Broad Institute Genomics Platform"/>
            <consortium name="The Broad Institute Genome Sequencing Center for Infectious Disease"/>
            <person name="Wu L."/>
            <person name="Ma J."/>
        </authorList>
    </citation>
    <scope>NUCLEOTIDE SEQUENCE [LARGE SCALE GENOMIC DNA]</scope>
    <source>
        <strain evidence="7">KCTC 23984</strain>
    </source>
</reference>
<evidence type="ECO:0000256" key="2">
    <source>
        <dbReference type="ARBA" id="ARBA00022723"/>
    </source>
</evidence>
<dbReference type="PROSITE" id="PS51007">
    <property type="entry name" value="CYTC"/>
    <property type="match status" value="1"/>
</dbReference>
<dbReference type="Pfam" id="PF23500">
    <property type="entry name" value="DUF7133"/>
    <property type="match status" value="1"/>
</dbReference>
<protein>
    <submittedName>
        <fullName evidence="6">C-type cytochrome</fullName>
    </submittedName>
</protein>
<dbReference type="PANTHER" id="PTHR33546:SF1">
    <property type="entry name" value="LARGE, MULTIFUNCTIONAL SECRETED PROTEIN"/>
    <property type="match status" value="1"/>
</dbReference>
<evidence type="ECO:0000313" key="6">
    <source>
        <dbReference type="EMBL" id="MFD2998742.1"/>
    </source>
</evidence>
<dbReference type="InterPro" id="IPR055557">
    <property type="entry name" value="DUF7133"/>
</dbReference>
<dbReference type="InterPro" id="IPR009056">
    <property type="entry name" value="Cyt_c-like_dom"/>
</dbReference>
<dbReference type="Pfam" id="PF00034">
    <property type="entry name" value="Cytochrom_C"/>
    <property type="match status" value="1"/>
</dbReference>
<dbReference type="InterPro" id="IPR011042">
    <property type="entry name" value="6-blade_b-propeller_TolB-like"/>
</dbReference>
<feature type="domain" description="Cytochrome c" evidence="5">
    <location>
        <begin position="415"/>
        <end position="550"/>
    </location>
</feature>
<dbReference type="SUPFAM" id="SSF46626">
    <property type="entry name" value="Cytochrome c"/>
    <property type="match status" value="1"/>
</dbReference>
<dbReference type="PANTHER" id="PTHR33546">
    <property type="entry name" value="LARGE, MULTIFUNCTIONAL SECRETED PROTEIN-RELATED"/>
    <property type="match status" value="1"/>
</dbReference>
<dbReference type="PROSITE" id="PS51257">
    <property type="entry name" value="PROKAR_LIPOPROTEIN"/>
    <property type="match status" value="1"/>
</dbReference>
<keyword evidence="7" id="KW-1185">Reference proteome</keyword>
<evidence type="ECO:0000256" key="3">
    <source>
        <dbReference type="ARBA" id="ARBA00023004"/>
    </source>
</evidence>
<comment type="caution">
    <text evidence="6">The sequence shown here is derived from an EMBL/GenBank/DDBJ whole genome shotgun (WGS) entry which is preliminary data.</text>
</comment>
<gene>
    <name evidence="6" type="ORF">ACFS7Z_00075</name>
</gene>
<keyword evidence="3 4" id="KW-0408">Iron</keyword>
<evidence type="ECO:0000256" key="1">
    <source>
        <dbReference type="ARBA" id="ARBA00022617"/>
    </source>
</evidence>
<dbReference type="EMBL" id="JBHUOX010000001">
    <property type="protein sequence ID" value="MFD2998742.1"/>
    <property type="molecule type" value="Genomic_DNA"/>
</dbReference>
<dbReference type="NCBIfam" id="TIGR02603">
    <property type="entry name" value="CxxCH_TIGR02603"/>
    <property type="match status" value="1"/>
</dbReference>
<name>A0ABW6BP10_9BACT</name>
<dbReference type="Gene3D" id="1.10.760.10">
    <property type="entry name" value="Cytochrome c-like domain"/>
    <property type="match status" value="1"/>
</dbReference>
<organism evidence="6 7">
    <name type="scientific">Pontibacter toksunensis</name>
    <dbReference type="NCBI Taxonomy" id="1332631"/>
    <lineage>
        <taxon>Bacteria</taxon>
        <taxon>Pseudomonadati</taxon>
        <taxon>Bacteroidota</taxon>
        <taxon>Cytophagia</taxon>
        <taxon>Cytophagales</taxon>
        <taxon>Hymenobacteraceae</taxon>
        <taxon>Pontibacter</taxon>
    </lineage>
</organism>
<evidence type="ECO:0000259" key="5">
    <source>
        <dbReference type="PROSITE" id="PS51007"/>
    </source>
</evidence>
<proteinExistence type="predicted"/>
<dbReference type="SUPFAM" id="SSF101898">
    <property type="entry name" value="NHL repeat"/>
    <property type="match status" value="1"/>
</dbReference>
<dbReference type="Gene3D" id="2.120.10.30">
    <property type="entry name" value="TolB, C-terminal domain"/>
    <property type="match status" value="1"/>
</dbReference>
<accession>A0ABW6BP10</accession>
<keyword evidence="1 4" id="KW-0349">Heme</keyword>
<keyword evidence="2 4" id="KW-0479">Metal-binding</keyword>
<sequence>MKVKKLEDYSPLKPTGIRFSVAFCLAFSSLTSCLSGCSSPKPIQADSIDRTTYIDTTVSVYGPYVAYKLPITNGVKLANPIQLALGPEGVLYGTNQTGEVYSLHDTNKDGLEDMALLYCNVKDVGLRSPSGFTSRGDTIYIGTAQQIRAFLDKDNDGKADTSWVFFDSIPHSEHPYEWTNGLSFGPDNWLYAALSTDSWNAAPSPDPNGYRGSILRISPNGKIVKKAATGIRSVYGLGFNKYGDLFFTDNEGGGNLTEELNRLVKNGYYGHNHAKYKNDTTTAPELNLETEVAPSGIEFNSFDNYFGGAGGNLFVAYYGPGERWTRGGIGRIHMLRAGDGSYTYKEYAVADIPKLSDLAFGKDGSLYLASHGKADYWYNAVYENEGSLYKLVYDPGLLHMPAKSRKMPDKALSKNAVEAGKQLFAERACLGCHQVDGATELLGPNLKDVAKRLTREEILEEILKPSERIKPSMMALRVIKKNGQTMSGRVVGSNENQLSLMLIGNHVIEIPGDEIKETVNETKSLMYEGLLTSLTETEKDALLDYIVSLSGSTAR</sequence>
<dbReference type="Proteomes" id="UP001597641">
    <property type="component" value="Unassembled WGS sequence"/>
</dbReference>
<evidence type="ECO:0000313" key="7">
    <source>
        <dbReference type="Proteomes" id="UP001597641"/>
    </source>
</evidence>
<dbReference type="InterPro" id="IPR013427">
    <property type="entry name" value="Haem-bd_dom_put"/>
</dbReference>
<evidence type="ECO:0000256" key="4">
    <source>
        <dbReference type="PROSITE-ProRule" id="PRU00433"/>
    </source>
</evidence>